<evidence type="ECO:0000313" key="2">
    <source>
        <dbReference type="EMBL" id="GHE62817.1"/>
    </source>
</evidence>
<reference evidence="2" key="2">
    <citation type="submission" date="2020-09" db="EMBL/GenBank/DDBJ databases">
        <authorList>
            <person name="Sun Q."/>
            <person name="Ohkuma M."/>
        </authorList>
    </citation>
    <scope>NUCLEOTIDE SEQUENCE</scope>
    <source>
        <strain evidence="2">JCM 4784</strain>
    </source>
</reference>
<evidence type="ECO:0000259" key="1">
    <source>
        <dbReference type="PROSITE" id="PS50075"/>
    </source>
</evidence>
<dbReference type="Proteomes" id="UP000608024">
    <property type="component" value="Unassembled WGS sequence"/>
</dbReference>
<dbReference type="InterPro" id="IPR036736">
    <property type="entry name" value="ACP-like_sf"/>
</dbReference>
<name>A0A918ZNX5_9ACTN</name>
<reference evidence="2" key="1">
    <citation type="journal article" date="2014" name="Int. J. Syst. Evol. Microbiol.">
        <title>Complete genome sequence of Corynebacterium casei LMG S-19264T (=DSM 44701T), isolated from a smear-ripened cheese.</title>
        <authorList>
            <consortium name="US DOE Joint Genome Institute (JGI-PGF)"/>
            <person name="Walter F."/>
            <person name="Albersmeier A."/>
            <person name="Kalinowski J."/>
            <person name="Ruckert C."/>
        </authorList>
    </citation>
    <scope>NUCLEOTIDE SEQUENCE</scope>
    <source>
        <strain evidence="2">JCM 4784</strain>
    </source>
</reference>
<dbReference type="Pfam" id="PF00550">
    <property type="entry name" value="PP-binding"/>
    <property type="match status" value="1"/>
</dbReference>
<protein>
    <recommendedName>
        <fullName evidence="1">Carrier domain-containing protein</fullName>
    </recommendedName>
</protein>
<gene>
    <name evidence="2" type="ORF">GCM10018785_34680</name>
</gene>
<keyword evidence="3" id="KW-1185">Reference proteome</keyword>
<dbReference type="AlphaFoldDB" id="A0A918ZNX5"/>
<dbReference type="EMBL" id="BNBT01000047">
    <property type="protein sequence ID" value="GHE62817.1"/>
    <property type="molecule type" value="Genomic_DNA"/>
</dbReference>
<proteinExistence type="predicted"/>
<dbReference type="PROSITE" id="PS50075">
    <property type="entry name" value="CARRIER"/>
    <property type="match status" value="1"/>
</dbReference>
<evidence type="ECO:0000313" key="3">
    <source>
        <dbReference type="Proteomes" id="UP000608024"/>
    </source>
</evidence>
<sequence length="145" mass="16039">MPATAQHGNRGARSLYPQLVTAQEAQSQAVHTIPRPRRRALTTALLRGTASNGLTPDEGVVMPNTHELFCSIVTESFRVPRNEIKPQSTMEQLDLDSLALAELALIVHERLHVKADREQFTRRSTVAEIVDYLDNTLRTRAGAAS</sequence>
<dbReference type="Gene3D" id="1.10.1200.10">
    <property type="entry name" value="ACP-like"/>
    <property type="match status" value="1"/>
</dbReference>
<organism evidence="2 3">
    <name type="scientific">Streptomyces longispororuber</name>
    <dbReference type="NCBI Taxonomy" id="68230"/>
    <lineage>
        <taxon>Bacteria</taxon>
        <taxon>Bacillati</taxon>
        <taxon>Actinomycetota</taxon>
        <taxon>Actinomycetes</taxon>
        <taxon>Kitasatosporales</taxon>
        <taxon>Streptomycetaceae</taxon>
        <taxon>Streptomyces</taxon>
    </lineage>
</organism>
<comment type="caution">
    <text evidence="2">The sequence shown here is derived from an EMBL/GenBank/DDBJ whole genome shotgun (WGS) entry which is preliminary data.</text>
</comment>
<dbReference type="SUPFAM" id="SSF47336">
    <property type="entry name" value="ACP-like"/>
    <property type="match status" value="1"/>
</dbReference>
<dbReference type="InterPro" id="IPR009081">
    <property type="entry name" value="PP-bd_ACP"/>
</dbReference>
<feature type="domain" description="Carrier" evidence="1">
    <location>
        <begin position="63"/>
        <end position="137"/>
    </location>
</feature>
<accession>A0A918ZNX5</accession>